<feature type="region of interest" description="Disordered" evidence="1">
    <location>
        <begin position="101"/>
        <end position="150"/>
    </location>
</feature>
<feature type="region of interest" description="Disordered" evidence="1">
    <location>
        <begin position="1"/>
        <end position="89"/>
    </location>
</feature>
<evidence type="ECO:0000313" key="2">
    <source>
        <dbReference type="EMBL" id="MED6149908.1"/>
    </source>
</evidence>
<reference evidence="2 3" key="1">
    <citation type="journal article" date="2023" name="Plants (Basel)">
        <title>Bridging the Gap: Combining Genomics and Transcriptomics Approaches to Understand Stylosanthes scabra, an Orphan Legume from the Brazilian Caatinga.</title>
        <authorList>
            <person name="Ferreira-Neto J.R.C."/>
            <person name="da Silva M.D."/>
            <person name="Binneck E."/>
            <person name="de Melo N.F."/>
            <person name="da Silva R.H."/>
            <person name="de Melo A.L.T.M."/>
            <person name="Pandolfi V."/>
            <person name="Bustamante F.O."/>
            <person name="Brasileiro-Vidal A.C."/>
            <person name="Benko-Iseppon A.M."/>
        </authorList>
    </citation>
    <scope>NUCLEOTIDE SEQUENCE [LARGE SCALE GENOMIC DNA]</scope>
    <source>
        <tissue evidence="2">Leaves</tissue>
    </source>
</reference>
<organism evidence="2 3">
    <name type="scientific">Stylosanthes scabra</name>
    <dbReference type="NCBI Taxonomy" id="79078"/>
    <lineage>
        <taxon>Eukaryota</taxon>
        <taxon>Viridiplantae</taxon>
        <taxon>Streptophyta</taxon>
        <taxon>Embryophyta</taxon>
        <taxon>Tracheophyta</taxon>
        <taxon>Spermatophyta</taxon>
        <taxon>Magnoliopsida</taxon>
        <taxon>eudicotyledons</taxon>
        <taxon>Gunneridae</taxon>
        <taxon>Pentapetalae</taxon>
        <taxon>rosids</taxon>
        <taxon>fabids</taxon>
        <taxon>Fabales</taxon>
        <taxon>Fabaceae</taxon>
        <taxon>Papilionoideae</taxon>
        <taxon>50 kb inversion clade</taxon>
        <taxon>dalbergioids sensu lato</taxon>
        <taxon>Dalbergieae</taxon>
        <taxon>Pterocarpus clade</taxon>
        <taxon>Stylosanthes</taxon>
    </lineage>
</organism>
<sequence>MARDEYLEIRKDVQPLEPLRKGRKQKKQRREKPCGRRSRGERNLKEEEERVGRRKLKNPSNPTAPSASETSRRSFSQRGHTTQRLNGIVLRATSTTREARNVGLPEFGATVPDIGPGRPNSIMGVIEPQSPLIGHGPYSERSITRLEKFP</sequence>
<feature type="compositionally biased region" description="Basic residues" evidence="1">
    <location>
        <begin position="21"/>
        <end position="30"/>
    </location>
</feature>
<proteinExistence type="predicted"/>
<keyword evidence="3" id="KW-1185">Reference proteome</keyword>
<feature type="compositionally biased region" description="Basic and acidic residues" evidence="1">
    <location>
        <begin position="31"/>
        <end position="51"/>
    </location>
</feature>
<name>A0ABU6TPW6_9FABA</name>
<protein>
    <submittedName>
        <fullName evidence="2">Uncharacterized protein</fullName>
    </submittedName>
</protein>
<evidence type="ECO:0000313" key="3">
    <source>
        <dbReference type="Proteomes" id="UP001341840"/>
    </source>
</evidence>
<comment type="caution">
    <text evidence="2">The sequence shown here is derived from an EMBL/GenBank/DDBJ whole genome shotgun (WGS) entry which is preliminary data.</text>
</comment>
<feature type="compositionally biased region" description="Basic and acidic residues" evidence="1">
    <location>
        <begin position="1"/>
        <end position="20"/>
    </location>
</feature>
<evidence type="ECO:0000256" key="1">
    <source>
        <dbReference type="SAM" id="MobiDB-lite"/>
    </source>
</evidence>
<dbReference type="EMBL" id="JASCZI010091316">
    <property type="protein sequence ID" value="MED6149908.1"/>
    <property type="molecule type" value="Genomic_DNA"/>
</dbReference>
<accession>A0ABU6TPW6</accession>
<dbReference type="Proteomes" id="UP001341840">
    <property type="component" value="Unassembled WGS sequence"/>
</dbReference>
<gene>
    <name evidence="2" type="ORF">PIB30_067128</name>
</gene>
<feature type="compositionally biased region" description="Polar residues" evidence="1">
    <location>
        <begin position="58"/>
        <end position="85"/>
    </location>
</feature>